<feature type="signal peptide" evidence="2">
    <location>
        <begin position="1"/>
        <end position="18"/>
    </location>
</feature>
<proteinExistence type="predicted"/>
<gene>
    <name evidence="3" type="ORF">IWQ62_001699</name>
</gene>
<sequence length="319" mass="33889">MKVSVAILLGALATICLGHMYPSKPCVRKSPEPTCNIRKPDYDIMSPIGRDNKPIYPLCHHTTPLLSSAGTFQAGGIIEVEFKNTNTTHNGGHCEFSLSYDGGKSFVAIQTILRSCFYTNETKTVMNRSFNVSIPDGAPSGKVVFAWSWVNASGNREFYMTCSDIEIEGSEDGVLEGPLMITPNYDGSYPLIPDFGGGGEDGSNYYKDRPIVKVTTDSTSTSTCDTPVYPDTPTSGNSERGDKVPSDTGYFTVKPSTTIAPEGNSTSVSPPCSNTKSPSDDISAIQPKSTSTASAEDLPADSQPSVPTSIDGIGTTTTA</sequence>
<feature type="chain" id="PRO_5040976010" description="Lytic polysaccharide monooxygenase" evidence="2">
    <location>
        <begin position="19"/>
        <end position="319"/>
    </location>
</feature>
<keyword evidence="2" id="KW-0732">Signal</keyword>
<accession>A0A9W8E3J2</accession>
<dbReference type="Proteomes" id="UP001150925">
    <property type="component" value="Unassembled WGS sequence"/>
</dbReference>
<dbReference type="Gene3D" id="2.70.50.70">
    <property type="match status" value="1"/>
</dbReference>
<organism evidence="3 4">
    <name type="scientific">Dispira parvispora</name>
    <dbReference type="NCBI Taxonomy" id="1520584"/>
    <lineage>
        <taxon>Eukaryota</taxon>
        <taxon>Fungi</taxon>
        <taxon>Fungi incertae sedis</taxon>
        <taxon>Zoopagomycota</taxon>
        <taxon>Kickxellomycotina</taxon>
        <taxon>Dimargaritomycetes</taxon>
        <taxon>Dimargaritales</taxon>
        <taxon>Dimargaritaceae</taxon>
        <taxon>Dispira</taxon>
    </lineage>
</organism>
<feature type="compositionally biased region" description="Low complexity" evidence="1">
    <location>
        <begin position="216"/>
        <end position="226"/>
    </location>
</feature>
<evidence type="ECO:0000256" key="2">
    <source>
        <dbReference type="SAM" id="SignalP"/>
    </source>
</evidence>
<evidence type="ECO:0008006" key="5">
    <source>
        <dbReference type="Google" id="ProtNLM"/>
    </source>
</evidence>
<feature type="compositionally biased region" description="Polar residues" evidence="1">
    <location>
        <begin position="302"/>
        <end position="319"/>
    </location>
</feature>
<dbReference type="AlphaFoldDB" id="A0A9W8E3J2"/>
<feature type="compositionally biased region" description="Polar residues" evidence="1">
    <location>
        <begin position="254"/>
        <end position="277"/>
    </location>
</feature>
<evidence type="ECO:0000313" key="3">
    <source>
        <dbReference type="EMBL" id="KAJ1967694.1"/>
    </source>
</evidence>
<reference evidence="3" key="1">
    <citation type="submission" date="2022-07" db="EMBL/GenBank/DDBJ databases">
        <title>Phylogenomic reconstructions and comparative analyses of Kickxellomycotina fungi.</title>
        <authorList>
            <person name="Reynolds N.K."/>
            <person name="Stajich J.E."/>
            <person name="Barry K."/>
            <person name="Grigoriev I.V."/>
            <person name="Crous P."/>
            <person name="Smith M.E."/>
        </authorList>
    </citation>
    <scope>NUCLEOTIDE SEQUENCE</scope>
    <source>
        <strain evidence="3">RSA 1196</strain>
    </source>
</reference>
<dbReference type="OrthoDB" id="2342176at2759"/>
<protein>
    <recommendedName>
        <fullName evidence="5">Lytic polysaccharide monooxygenase</fullName>
    </recommendedName>
</protein>
<dbReference type="PANTHER" id="PTHR36182">
    <property type="entry name" value="PROTEIN, PUTATIVE (AFU_ORTHOLOGUE AFUA_6G10930)-RELATED"/>
    <property type="match status" value="1"/>
</dbReference>
<comment type="caution">
    <text evidence="3">The sequence shown here is derived from an EMBL/GenBank/DDBJ whole genome shotgun (WGS) entry which is preliminary data.</text>
</comment>
<dbReference type="EMBL" id="JANBPY010000297">
    <property type="protein sequence ID" value="KAJ1967694.1"/>
    <property type="molecule type" value="Genomic_DNA"/>
</dbReference>
<name>A0A9W8E3J2_9FUNG</name>
<feature type="region of interest" description="Disordered" evidence="1">
    <location>
        <begin position="216"/>
        <end position="319"/>
    </location>
</feature>
<evidence type="ECO:0000313" key="4">
    <source>
        <dbReference type="Proteomes" id="UP001150925"/>
    </source>
</evidence>
<keyword evidence="4" id="KW-1185">Reference proteome</keyword>
<dbReference type="PANTHER" id="PTHR36182:SF1">
    <property type="entry name" value="PROTEIN, PUTATIVE (AFU_ORTHOLOGUE AFUA_6G10930)-RELATED"/>
    <property type="match status" value="1"/>
</dbReference>
<evidence type="ECO:0000256" key="1">
    <source>
        <dbReference type="SAM" id="MobiDB-lite"/>
    </source>
</evidence>